<dbReference type="EMBL" id="JARMDB010000011">
    <property type="protein sequence ID" value="MED1567580.1"/>
    <property type="molecule type" value="Genomic_DNA"/>
</dbReference>
<proteinExistence type="predicted"/>
<organism evidence="2 3">
    <name type="scientific">Bacillus paramycoides</name>
    <dbReference type="NCBI Taxonomy" id="2026194"/>
    <lineage>
        <taxon>Bacteria</taxon>
        <taxon>Bacillati</taxon>
        <taxon>Bacillota</taxon>
        <taxon>Bacilli</taxon>
        <taxon>Bacillales</taxon>
        <taxon>Bacillaceae</taxon>
        <taxon>Bacillus</taxon>
        <taxon>Bacillus cereus group</taxon>
    </lineage>
</organism>
<gene>
    <name evidence="2" type="ORF">P4U88_16835</name>
</gene>
<keyword evidence="3" id="KW-1185">Reference proteome</keyword>
<reference evidence="2 3" key="1">
    <citation type="submission" date="2023-03" db="EMBL/GenBank/DDBJ databases">
        <title>Bacillus Genome Sequencing.</title>
        <authorList>
            <person name="Dunlap C."/>
        </authorList>
    </citation>
    <scope>NUCLEOTIDE SEQUENCE [LARGE SCALE GENOMIC DNA]</scope>
    <source>
        <strain evidence="2 3">B-615</strain>
    </source>
</reference>
<keyword evidence="1" id="KW-0472">Membrane</keyword>
<dbReference type="RefSeq" id="WP_242272965.1">
    <property type="nucleotide sequence ID" value="NZ_JARMDB010000011.1"/>
</dbReference>
<keyword evidence="1" id="KW-0812">Transmembrane</keyword>
<feature type="transmembrane region" description="Helical" evidence="1">
    <location>
        <begin position="6"/>
        <end position="24"/>
    </location>
</feature>
<protein>
    <submittedName>
        <fullName evidence="2">Uncharacterized protein</fullName>
    </submittedName>
</protein>
<name>A0ABU6MXT4_9BACI</name>
<comment type="caution">
    <text evidence="2">The sequence shown here is derived from an EMBL/GenBank/DDBJ whole genome shotgun (WGS) entry which is preliminary data.</text>
</comment>
<keyword evidence="1" id="KW-1133">Transmembrane helix</keyword>
<evidence type="ECO:0000313" key="2">
    <source>
        <dbReference type="EMBL" id="MED1567580.1"/>
    </source>
</evidence>
<dbReference type="Proteomes" id="UP001309448">
    <property type="component" value="Unassembled WGS sequence"/>
</dbReference>
<sequence length="53" mass="6351">MKFFKKFKYLFIALIPMYIVILYFQSNKRKLGIREKSALLMDVSYGENSPLQQ</sequence>
<accession>A0ABU6MXT4</accession>
<evidence type="ECO:0000313" key="3">
    <source>
        <dbReference type="Proteomes" id="UP001309448"/>
    </source>
</evidence>
<evidence type="ECO:0000256" key="1">
    <source>
        <dbReference type="SAM" id="Phobius"/>
    </source>
</evidence>